<dbReference type="GO" id="GO:0016020">
    <property type="term" value="C:membrane"/>
    <property type="evidence" value="ECO:0007669"/>
    <property type="project" value="UniProtKB-SubCell"/>
</dbReference>
<evidence type="ECO:0000256" key="4">
    <source>
        <dbReference type="ARBA" id="ARBA00022989"/>
    </source>
</evidence>
<feature type="domain" description="3-oxo-5-alpha-steroid 4-dehydrogenase C-terminal" evidence="6">
    <location>
        <begin position="105"/>
        <end position="188"/>
    </location>
</feature>
<gene>
    <name evidence="7" type="primary">SRD5A2</name>
    <name evidence="7" type="ORF">N1851_005907</name>
</gene>
<comment type="caution">
    <text evidence="7">The sequence shown here is derived from an EMBL/GenBank/DDBJ whole genome shotgun (WGS) entry which is preliminary data.</text>
</comment>
<dbReference type="EMBL" id="JAOPHQ010000945">
    <property type="protein sequence ID" value="KAK0152575.1"/>
    <property type="molecule type" value="Genomic_DNA"/>
</dbReference>
<comment type="subcellular location">
    <subcellularLocation>
        <location evidence="1">Membrane</location>
        <topology evidence="1">Multi-pass membrane protein</topology>
    </subcellularLocation>
</comment>
<keyword evidence="8" id="KW-1185">Reference proteome</keyword>
<dbReference type="PANTHER" id="PTHR10556:SF37">
    <property type="entry name" value="3-OXO-5-ALPHA-STEROID 4-DEHYDROGENASE 2"/>
    <property type="match status" value="1"/>
</dbReference>
<proteinExistence type="inferred from homology"/>
<dbReference type="GO" id="GO:0003865">
    <property type="term" value="F:3-oxo-5-alpha-steroid 4-dehydrogenase activity"/>
    <property type="evidence" value="ECO:0007669"/>
    <property type="project" value="TreeGrafter"/>
</dbReference>
<name>A0AA47N654_MERPO</name>
<organism evidence="7 8">
    <name type="scientific">Merluccius polli</name>
    <name type="common">Benguela hake</name>
    <name type="synonym">Merluccius cadenati</name>
    <dbReference type="NCBI Taxonomy" id="89951"/>
    <lineage>
        <taxon>Eukaryota</taxon>
        <taxon>Metazoa</taxon>
        <taxon>Chordata</taxon>
        <taxon>Craniata</taxon>
        <taxon>Vertebrata</taxon>
        <taxon>Euteleostomi</taxon>
        <taxon>Actinopterygii</taxon>
        <taxon>Neopterygii</taxon>
        <taxon>Teleostei</taxon>
        <taxon>Neoteleostei</taxon>
        <taxon>Acanthomorphata</taxon>
        <taxon>Zeiogadaria</taxon>
        <taxon>Gadariae</taxon>
        <taxon>Gadiformes</taxon>
        <taxon>Gadoidei</taxon>
        <taxon>Merlucciidae</taxon>
        <taxon>Merluccius</taxon>
    </lineage>
</organism>
<comment type="similarity">
    <text evidence="2">Belongs to the steroid 5-alpha reductase family.</text>
</comment>
<dbReference type="PANTHER" id="PTHR10556">
    <property type="entry name" value="3-OXO-5-ALPHA-STEROID 4-DEHYDROGENASE"/>
    <property type="match status" value="1"/>
</dbReference>
<evidence type="ECO:0000256" key="3">
    <source>
        <dbReference type="ARBA" id="ARBA00022692"/>
    </source>
</evidence>
<accession>A0AA47N654</accession>
<dbReference type="AlphaFoldDB" id="A0AA47N654"/>
<keyword evidence="4" id="KW-1133">Transmembrane helix</keyword>
<evidence type="ECO:0000256" key="2">
    <source>
        <dbReference type="ARBA" id="ARBA00007742"/>
    </source>
</evidence>
<keyword evidence="5" id="KW-0472">Membrane</keyword>
<sequence length="442" mass="47027">MECKETVVQVLSWAQLLGGPACCWALLCAGRRTEYGRYADPRDRCVANTRLVWMVQEIPALLVPLVLLLSTETRSGAGRSLLLGTFCLHYFYRSLIYPWRTRGRPFPLHIAVKSFIFCSLNGLLQGHYLLHCTAAHCSTAQLAVGLSLFSAGLIINIHSDTLLGNLRRPGELVYKIPRGGMFELVGAATRWRPGPCLAPPSAASPPATSAHEPYNTTGNATYTCTTTGNTTYTCTATGNATYTCTATGNTTYTCTATGNTTYTCTATGNTTYTCTTTGNATYTCTTTGNTTYTCTATGNTTYTCTTTGNTTYTCTTAGNTTYTCTTTGNTTYTCTTAGNTTYTCTTAGNTTYTCTATGNTTYTCTTTGNTTYTCTTTGNTTYTCTTTGNTTYTCTTTGNTTYTCTATGNITYTCTTTGNTTYTCTQGRHKGGGVRTIPRCQI</sequence>
<evidence type="ECO:0000313" key="7">
    <source>
        <dbReference type="EMBL" id="KAK0152575.1"/>
    </source>
</evidence>
<dbReference type="InterPro" id="IPR001104">
    <property type="entry name" value="3-oxo-5_a-steroid_4-DH_C"/>
</dbReference>
<evidence type="ECO:0000256" key="5">
    <source>
        <dbReference type="ARBA" id="ARBA00023136"/>
    </source>
</evidence>
<dbReference type="GO" id="GO:0006694">
    <property type="term" value="P:steroid biosynthetic process"/>
    <property type="evidence" value="ECO:0007669"/>
    <property type="project" value="TreeGrafter"/>
</dbReference>
<dbReference type="InterPro" id="IPR039357">
    <property type="entry name" value="SRD5A/TECR"/>
</dbReference>
<protein>
    <submittedName>
        <fullName evidence="7">3-oxo-5-alpha-steroid 4-dehydrogenase 2</fullName>
    </submittedName>
</protein>
<reference evidence="7" key="1">
    <citation type="journal article" date="2023" name="Front. Mar. Sci.">
        <title>A new Merluccius polli reference genome to investigate the effects of global change in West African waters.</title>
        <authorList>
            <person name="Mateo J.L."/>
            <person name="Blanco-Fernandez C."/>
            <person name="Garcia-Vazquez E."/>
            <person name="Machado-Schiaffino G."/>
        </authorList>
    </citation>
    <scope>NUCLEOTIDE SEQUENCE</scope>
    <source>
        <strain evidence="7">C29</strain>
        <tissue evidence="7">Fin</tissue>
    </source>
</reference>
<dbReference type="PROSITE" id="PS50244">
    <property type="entry name" value="S5A_REDUCTASE"/>
    <property type="match status" value="1"/>
</dbReference>
<dbReference type="Proteomes" id="UP001174136">
    <property type="component" value="Unassembled WGS sequence"/>
</dbReference>
<evidence type="ECO:0000256" key="1">
    <source>
        <dbReference type="ARBA" id="ARBA00004141"/>
    </source>
</evidence>
<dbReference type="Pfam" id="PF02544">
    <property type="entry name" value="Steroid_dh"/>
    <property type="match status" value="1"/>
</dbReference>
<keyword evidence="3" id="KW-0812">Transmembrane</keyword>
<evidence type="ECO:0000259" key="6">
    <source>
        <dbReference type="Pfam" id="PF02544"/>
    </source>
</evidence>
<evidence type="ECO:0000313" key="8">
    <source>
        <dbReference type="Proteomes" id="UP001174136"/>
    </source>
</evidence>